<evidence type="ECO:0000259" key="1">
    <source>
        <dbReference type="Pfam" id="PF01636"/>
    </source>
</evidence>
<name>A0A4R5W0T3_9BURK</name>
<dbReference type="Gene3D" id="3.30.200.20">
    <property type="entry name" value="Phosphorylase Kinase, domain 1"/>
    <property type="match status" value="1"/>
</dbReference>
<dbReference type="CDD" id="cd05154">
    <property type="entry name" value="ACAD10_11_N-like"/>
    <property type="match status" value="1"/>
</dbReference>
<dbReference type="PANTHER" id="PTHR47829:SF3">
    <property type="entry name" value="AMINOGLYCOSIDE PHOSPHOTRANSFERASE DOMAIN-CONTAINING PROTEIN"/>
    <property type="match status" value="1"/>
</dbReference>
<dbReference type="GO" id="GO:0016740">
    <property type="term" value="F:transferase activity"/>
    <property type="evidence" value="ECO:0007669"/>
    <property type="project" value="UniProtKB-KW"/>
</dbReference>
<dbReference type="Proteomes" id="UP000294829">
    <property type="component" value="Unassembled WGS sequence"/>
</dbReference>
<protein>
    <submittedName>
        <fullName evidence="2">Phosphotransferase family protein</fullName>
    </submittedName>
</protein>
<proteinExistence type="predicted"/>
<dbReference type="PANTHER" id="PTHR47829">
    <property type="entry name" value="HYDROLASE, PUTATIVE (AFU_ORTHOLOGUE AFUA_1G12880)-RELATED"/>
    <property type="match status" value="1"/>
</dbReference>
<dbReference type="SUPFAM" id="SSF56112">
    <property type="entry name" value="Protein kinase-like (PK-like)"/>
    <property type="match status" value="1"/>
</dbReference>
<dbReference type="EMBL" id="SMYL01000005">
    <property type="protein sequence ID" value="TDK65651.1"/>
    <property type="molecule type" value="Genomic_DNA"/>
</dbReference>
<dbReference type="InterPro" id="IPR041726">
    <property type="entry name" value="ACAD10_11_N"/>
</dbReference>
<keyword evidence="2" id="KW-0808">Transferase</keyword>
<dbReference type="AlphaFoldDB" id="A0A4R5W0T3"/>
<dbReference type="RefSeq" id="WP_133328760.1">
    <property type="nucleotide sequence ID" value="NZ_SMYL01000005.1"/>
</dbReference>
<dbReference type="OrthoDB" id="3806873at2"/>
<evidence type="ECO:0000313" key="3">
    <source>
        <dbReference type="Proteomes" id="UP000294829"/>
    </source>
</evidence>
<dbReference type="InterPro" id="IPR002575">
    <property type="entry name" value="Aminoglycoside_PTrfase"/>
</dbReference>
<gene>
    <name evidence="2" type="ORF">E2I14_11965</name>
</gene>
<evidence type="ECO:0000313" key="2">
    <source>
        <dbReference type="EMBL" id="TDK65651.1"/>
    </source>
</evidence>
<reference evidence="2 3" key="1">
    <citation type="submission" date="2019-03" db="EMBL/GenBank/DDBJ databases">
        <title>Sapientia aquatica gen. nov., sp. nov., isolated from a crater lake.</title>
        <authorList>
            <person name="Felfoldi T."/>
            <person name="Szabo A."/>
            <person name="Toth E."/>
            <person name="Schumann P."/>
            <person name="Keki Z."/>
            <person name="Marialigeti K."/>
            <person name="Mathe I."/>
        </authorList>
    </citation>
    <scope>NUCLEOTIDE SEQUENCE [LARGE SCALE GENOMIC DNA]</scope>
    <source>
        <strain evidence="2 3">SA-152</strain>
    </source>
</reference>
<organism evidence="2 3">
    <name type="scientific">Sapientia aquatica</name>
    <dbReference type="NCBI Taxonomy" id="1549640"/>
    <lineage>
        <taxon>Bacteria</taxon>
        <taxon>Pseudomonadati</taxon>
        <taxon>Pseudomonadota</taxon>
        <taxon>Betaproteobacteria</taxon>
        <taxon>Burkholderiales</taxon>
        <taxon>Oxalobacteraceae</taxon>
        <taxon>Sapientia</taxon>
    </lineage>
</organism>
<dbReference type="InterPro" id="IPR011009">
    <property type="entry name" value="Kinase-like_dom_sf"/>
</dbReference>
<comment type="caution">
    <text evidence="2">The sequence shown here is derived from an EMBL/GenBank/DDBJ whole genome shotgun (WGS) entry which is preliminary data.</text>
</comment>
<feature type="domain" description="Aminoglycoside phosphotransferase" evidence="1">
    <location>
        <begin position="44"/>
        <end position="264"/>
    </location>
</feature>
<accession>A0A4R5W0T3</accession>
<dbReference type="Pfam" id="PF01636">
    <property type="entry name" value="APH"/>
    <property type="match status" value="1"/>
</dbReference>
<keyword evidence="3" id="KW-1185">Reference proteome</keyword>
<dbReference type="InterPro" id="IPR052898">
    <property type="entry name" value="ACAD10-like"/>
</dbReference>
<sequence>MTNAPVPTTPAKPVVQDVDPGFEVGHLDRFLKQALLDLQGNMQLERIGGGQSNPTFFVSYDNRSVVLRKQPRGANLLPSAHAIDREYRIINALAKSAVPVPKTLLYCEDTSIIGTPFYLMERLNGRVFPKYALSELPKEERRAIYLAMAETMAQLHQVDWASVGLAGFGRPGEYFSRQISRWTRQWQMSRTSDNEDINRLIDWLPKHIPEGDETSINHGDFRLGNLMFHPTEPRVIAVLDWELSTLGHPLADVAYSCLAWHMRPNEFDGIRGLNLVELGIPTLDDYLDHYLAHSGRRQGIAIFHLVFSMFRFAVILEGIAARARAGIASSDNAAEVGAQSIAFARRAVELIQRQSK</sequence>
<dbReference type="Gene3D" id="3.90.1200.10">
    <property type="match status" value="1"/>
</dbReference>